<dbReference type="SMART" id="SM00184">
    <property type="entry name" value="RING"/>
    <property type="match status" value="1"/>
</dbReference>
<proteinExistence type="predicted"/>
<feature type="domain" description="RING-type" evidence="9">
    <location>
        <begin position="160"/>
        <end position="212"/>
    </location>
</feature>
<dbReference type="STRING" id="63057.A0A2P5FJU8"/>
<dbReference type="Pfam" id="PF12678">
    <property type="entry name" value="zf-rbx1"/>
    <property type="match status" value="1"/>
</dbReference>
<comment type="catalytic activity">
    <reaction evidence="1">
        <text>S-ubiquitinyl-[E2 ubiquitin-conjugating enzyme]-L-cysteine + [acceptor protein]-L-lysine = [E2 ubiquitin-conjugating enzyme]-L-cysteine + N(6)-ubiquitinyl-[acceptor protein]-L-lysine.</text>
        <dbReference type="EC" id="2.3.2.27"/>
    </reaction>
</comment>
<dbReference type="EC" id="2.3.2.27" evidence="3"/>
<comment type="pathway">
    <text evidence="2">Protein modification; protein ubiquitination.</text>
</comment>
<keyword evidence="4" id="KW-0479">Metal-binding</keyword>
<dbReference type="GO" id="GO:0016567">
    <property type="term" value="P:protein ubiquitination"/>
    <property type="evidence" value="ECO:0007669"/>
    <property type="project" value="TreeGrafter"/>
</dbReference>
<keyword evidence="7" id="KW-0862">Zinc</keyword>
<dbReference type="Gene3D" id="3.30.40.10">
    <property type="entry name" value="Zinc/RING finger domain, C3HC4 (zinc finger)"/>
    <property type="match status" value="1"/>
</dbReference>
<dbReference type="GO" id="GO:0005737">
    <property type="term" value="C:cytoplasm"/>
    <property type="evidence" value="ECO:0007669"/>
    <property type="project" value="TreeGrafter"/>
</dbReference>
<evidence type="ECO:0000256" key="3">
    <source>
        <dbReference type="ARBA" id="ARBA00012483"/>
    </source>
</evidence>
<dbReference type="EMBL" id="JXTC01000027">
    <property type="protein sequence ID" value="PON98059.1"/>
    <property type="molecule type" value="Genomic_DNA"/>
</dbReference>
<dbReference type="InterPro" id="IPR024766">
    <property type="entry name" value="Znf_RING_H2"/>
</dbReference>
<evidence type="ECO:0000313" key="11">
    <source>
        <dbReference type="Proteomes" id="UP000237000"/>
    </source>
</evidence>
<organism evidence="10 11">
    <name type="scientific">Trema orientale</name>
    <name type="common">Charcoal tree</name>
    <name type="synonym">Celtis orientalis</name>
    <dbReference type="NCBI Taxonomy" id="63057"/>
    <lineage>
        <taxon>Eukaryota</taxon>
        <taxon>Viridiplantae</taxon>
        <taxon>Streptophyta</taxon>
        <taxon>Embryophyta</taxon>
        <taxon>Tracheophyta</taxon>
        <taxon>Spermatophyta</taxon>
        <taxon>Magnoliopsida</taxon>
        <taxon>eudicotyledons</taxon>
        <taxon>Gunneridae</taxon>
        <taxon>Pentapetalae</taxon>
        <taxon>rosids</taxon>
        <taxon>fabids</taxon>
        <taxon>Rosales</taxon>
        <taxon>Cannabaceae</taxon>
        <taxon>Trema</taxon>
    </lineage>
</organism>
<keyword evidence="11" id="KW-1185">Reference proteome</keyword>
<dbReference type="OrthoDB" id="3365801at2759"/>
<sequence length="217" mass="25260">MDASTDTSSDFIIHIPDQNDYYFFFRLINHCENQLTIEITRLISRREYFAQAPFVIRNMLNSIGIVEPSLAEYYELEIRFFASTLAQNPEYSHSRVLELTFNVTTHRTLYQLGQFEPIMSESEELFRTTSVPATKSSIEALEKVKVDDHESLSSTLVEQCCICLEKLSLLDNSNEDGHPHDHEVVQMPCSHLYHKHCIVRWLECSHMCPLCRYTMPT</sequence>
<name>A0A2P5FJU8_TREOI</name>
<dbReference type="PANTHER" id="PTHR15710:SF196">
    <property type="entry name" value="F6A14.12 PROTEIN-RELATED"/>
    <property type="match status" value="1"/>
</dbReference>
<dbReference type="InterPro" id="IPR013083">
    <property type="entry name" value="Znf_RING/FYVE/PHD"/>
</dbReference>
<dbReference type="AlphaFoldDB" id="A0A2P5FJU8"/>
<dbReference type="SUPFAM" id="SSF57850">
    <property type="entry name" value="RING/U-box"/>
    <property type="match status" value="1"/>
</dbReference>
<dbReference type="InParanoid" id="A0A2P5FJU8"/>
<protein>
    <recommendedName>
        <fullName evidence="3">RING-type E3 ubiquitin transferase</fullName>
        <ecNumber evidence="3">2.3.2.27</ecNumber>
    </recommendedName>
</protein>
<dbReference type="PROSITE" id="PS50089">
    <property type="entry name" value="ZF_RING_2"/>
    <property type="match status" value="1"/>
</dbReference>
<gene>
    <name evidence="10" type="ORF">TorRG33x02_061330</name>
</gene>
<evidence type="ECO:0000256" key="2">
    <source>
        <dbReference type="ARBA" id="ARBA00004906"/>
    </source>
</evidence>
<keyword evidence="5 8" id="KW-0863">Zinc-finger</keyword>
<evidence type="ECO:0000256" key="7">
    <source>
        <dbReference type="ARBA" id="ARBA00022833"/>
    </source>
</evidence>
<dbReference type="Proteomes" id="UP000237000">
    <property type="component" value="Unassembled WGS sequence"/>
</dbReference>
<evidence type="ECO:0000256" key="1">
    <source>
        <dbReference type="ARBA" id="ARBA00000900"/>
    </source>
</evidence>
<keyword evidence="6" id="KW-0833">Ubl conjugation pathway</keyword>
<evidence type="ECO:0000256" key="8">
    <source>
        <dbReference type="PROSITE-ProRule" id="PRU00175"/>
    </source>
</evidence>
<comment type="caution">
    <text evidence="10">The sequence shown here is derived from an EMBL/GenBank/DDBJ whole genome shotgun (WGS) entry which is preliminary data.</text>
</comment>
<evidence type="ECO:0000256" key="4">
    <source>
        <dbReference type="ARBA" id="ARBA00022723"/>
    </source>
</evidence>
<dbReference type="InterPro" id="IPR001841">
    <property type="entry name" value="Znf_RING"/>
</dbReference>
<evidence type="ECO:0000256" key="6">
    <source>
        <dbReference type="ARBA" id="ARBA00022786"/>
    </source>
</evidence>
<accession>A0A2P5FJU8</accession>
<dbReference type="GO" id="GO:0061630">
    <property type="term" value="F:ubiquitin protein ligase activity"/>
    <property type="evidence" value="ECO:0007669"/>
    <property type="project" value="UniProtKB-EC"/>
</dbReference>
<dbReference type="PANTHER" id="PTHR15710">
    <property type="entry name" value="E3 UBIQUITIN-PROTEIN LIGASE PRAJA"/>
    <property type="match status" value="1"/>
</dbReference>
<reference evidence="11" key="1">
    <citation type="submission" date="2016-06" db="EMBL/GenBank/DDBJ databases">
        <title>Parallel loss of symbiosis genes in relatives of nitrogen-fixing non-legume Parasponia.</title>
        <authorList>
            <person name="Van Velzen R."/>
            <person name="Holmer R."/>
            <person name="Bu F."/>
            <person name="Rutten L."/>
            <person name="Van Zeijl A."/>
            <person name="Liu W."/>
            <person name="Santuari L."/>
            <person name="Cao Q."/>
            <person name="Sharma T."/>
            <person name="Shen D."/>
            <person name="Roswanjaya Y."/>
            <person name="Wardhani T."/>
            <person name="Kalhor M.S."/>
            <person name="Jansen J."/>
            <person name="Van den Hoogen J."/>
            <person name="Gungor B."/>
            <person name="Hartog M."/>
            <person name="Hontelez J."/>
            <person name="Verver J."/>
            <person name="Yang W.-C."/>
            <person name="Schijlen E."/>
            <person name="Repin R."/>
            <person name="Schilthuizen M."/>
            <person name="Schranz E."/>
            <person name="Heidstra R."/>
            <person name="Miyata K."/>
            <person name="Fedorova E."/>
            <person name="Kohlen W."/>
            <person name="Bisseling T."/>
            <person name="Smit S."/>
            <person name="Geurts R."/>
        </authorList>
    </citation>
    <scope>NUCLEOTIDE SEQUENCE [LARGE SCALE GENOMIC DNA]</scope>
    <source>
        <strain evidence="11">cv. RG33-2</strain>
    </source>
</reference>
<evidence type="ECO:0000259" key="9">
    <source>
        <dbReference type="PROSITE" id="PS50089"/>
    </source>
</evidence>
<evidence type="ECO:0000313" key="10">
    <source>
        <dbReference type="EMBL" id="PON98059.1"/>
    </source>
</evidence>
<dbReference type="GO" id="GO:0008270">
    <property type="term" value="F:zinc ion binding"/>
    <property type="evidence" value="ECO:0007669"/>
    <property type="project" value="UniProtKB-KW"/>
</dbReference>
<evidence type="ECO:0000256" key="5">
    <source>
        <dbReference type="ARBA" id="ARBA00022771"/>
    </source>
</evidence>